<organism evidence="2">
    <name type="scientific">Xenorhabdus poinarii</name>
    <dbReference type="NCBI Taxonomy" id="40577"/>
    <lineage>
        <taxon>Bacteria</taxon>
        <taxon>Pseudomonadati</taxon>
        <taxon>Pseudomonadota</taxon>
        <taxon>Gammaproteobacteria</taxon>
        <taxon>Enterobacterales</taxon>
        <taxon>Morganellaceae</taxon>
        <taxon>Xenorhabdus</taxon>
    </lineage>
</organism>
<name>W8Y504_9GAMM</name>
<evidence type="ECO:0000313" key="2">
    <source>
        <dbReference type="EMBL" id="CDN33393.1"/>
    </source>
</evidence>
<protein>
    <submittedName>
        <fullName evidence="2">Uncharacterized protein</fullName>
    </submittedName>
</protein>
<accession>W8Y504</accession>
<sequence>MTVIRMDMDNKFDELFF</sequence>
<dbReference type="EMBL" id="HG934738">
    <property type="protein sequence ID" value="CDN33393.1"/>
    <property type="molecule type" value="Genomic_DNA"/>
</dbReference>
<dbReference type="AlphaFoldDB" id="W8Y504"/>
<proteinExistence type="predicted"/>
<evidence type="ECO:0000313" key="1">
    <source>
        <dbReference type="EMBL" id="CDN33387.1"/>
    </source>
</evidence>
<gene>
    <name evidence="2" type="primary">hp2</name>
</gene>
<reference evidence="2" key="1">
    <citation type="submission" date="2014-01" db="EMBL/GenBank/DDBJ databases">
        <title>Pathology and genomic studies of the entomopathogenic bacterial symbiont species, Xenorhabdus poinarii.</title>
        <authorList>
            <person name="Ogier J.C."/>
            <person name="Gauldriault S."/>
        </authorList>
    </citation>
    <scope>NUCLEOTIDE SEQUENCE</scope>
    <source>
        <strain evidence="1">NC33</strain>
        <strain evidence="2">SK72</strain>
    </source>
</reference>
<dbReference type="EMBL" id="HG934737">
    <property type="protein sequence ID" value="CDN33387.1"/>
    <property type="molecule type" value="Genomic_DNA"/>
</dbReference>